<sequence length="138" mass="16031">MPSIERLRFYVSRRLNIKFELITPRLLMKLVRSHDLEPEIKAVFDRRTVQTYLNLQQKCVPGLTAAERGRCAKAILSVFDKTEAFKIAQNAMRRDVPVRVFSRYWGQIWRLAERSRDVNYQGTTIVSGDEDVADVLDG</sequence>
<evidence type="ECO:0000313" key="2">
    <source>
        <dbReference type="Proteomes" id="UP000018208"/>
    </source>
</evidence>
<dbReference type="AlphaFoldDB" id="A0A9P8LQ15"/>
<evidence type="ECO:0000313" key="1">
    <source>
        <dbReference type="EMBL" id="KAH0572141.1"/>
    </source>
</evidence>
<reference evidence="1 2" key="1">
    <citation type="journal article" date="2014" name="PLoS Genet.">
        <title>The Genome of Spironucleus salmonicida Highlights a Fish Pathogen Adapted to Fluctuating Environments.</title>
        <authorList>
            <person name="Xu F."/>
            <person name="Jerlstrom-Hultqvist J."/>
            <person name="Einarsson E."/>
            <person name="Astvaldsson A."/>
            <person name="Svard S.G."/>
            <person name="Andersson J.O."/>
        </authorList>
    </citation>
    <scope>NUCLEOTIDE SEQUENCE [LARGE SCALE GENOMIC DNA]</scope>
    <source>
        <strain evidence="1 2">ATCC 50377</strain>
    </source>
</reference>
<keyword evidence="2" id="KW-1185">Reference proteome</keyword>
<gene>
    <name evidence="1" type="ORF">SS50377_26350</name>
</gene>
<dbReference type="KEGG" id="ssao:94300373"/>
<dbReference type="Proteomes" id="UP000018208">
    <property type="component" value="Unassembled WGS sequence"/>
</dbReference>
<accession>A0A9P8LQ15</accession>
<protein>
    <submittedName>
        <fullName evidence="1">Uncharacterized protein</fullName>
    </submittedName>
</protein>
<dbReference type="RefSeq" id="XP_067762914.1">
    <property type="nucleotide sequence ID" value="XM_067910158.1"/>
</dbReference>
<organism evidence="1 2">
    <name type="scientific">Spironucleus salmonicida</name>
    <dbReference type="NCBI Taxonomy" id="348837"/>
    <lineage>
        <taxon>Eukaryota</taxon>
        <taxon>Metamonada</taxon>
        <taxon>Diplomonadida</taxon>
        <taxon>Hexamitidae</taxon>
        <taxon>Hexamitinae</taxon>
        <taxon>Spironucleus</taxon>
    </lineage>
</organism>
<dbReference type="EMBL" id="AUWU02000006">
    <property type="protein sequence ID" value="KAH0572141.1"/>
    <property type="molecule type" value="Genomic_DNA"/>
</dbReference>
<dbReference type="GeneID" id="94300373"/>
<proteinExistence type="predicted"/>
<name>A0A9P8LQ15_9EUKA</name>
<comment type="caution">
    <text evidence="1">The sequence shown here is derived from an EMBL/GenBank/DDBJ whole genome shotgun (WGS) entry which is preliminary data.</text>
</comment>